<comment type="caution">
    <text evidence="2">The sequence shown here is derived from an EMBL/GenBank/DDBJ whole genome shotgun (WGS) entry which is preliminary data.</text>
</comment>
<accession>A0AAN8ESB7</accession>
<gene>
    <name evidence="2" type="ORF">OHC33_003729</name>
</gene>
<dbReference type="Proteomes" id="UP001316803">
    <property type="component" value="Unassembled WGS sequence"/>
</dbReference>
<protein>
    <submittedName>
        <fullName evidence="2">Uncharacterized protein</fullName>
    </submittedName>
</protein>
<keyword evidence="3" id="KW-1185">Reference proteome</keyword>
<feature type="region of interest" description="Disordered" evidence="1">
    <location>
        <begin position="64"/>
        <end position="88"/>
    </location>
</feature>
<proteinExistence type="predicted"/>
<dbReference type="AlphaFoldDB" id="A0AAN8ESB7"/>
<organism evidence="2 3">
    <name type="scientific">Knufia fluminis</name>
    <dbReference type="NCBI Taxonomy" id="191047"/>
    <lineage>
        <taxon>Eukaryota</taxon>
        <taxon>Fungi</taxon>
        <taxon>Dikarya</taxon>
        <taxon>Ascomycota</taxon>
        <taxon>Pezizomycotina</taxon>
        <taxon>Eurotiomycetes</taxon>
        <taxon>Chaetothyriomycetidae</taxon>
        <taxon>Chaetothyriales</taxon>
        <taxon>Trichomeriaceae</taxon>
        <taxon>Knufia</taxon>
    </lineage>
</organism>
<dbReference type="EMBL" id="JAKLMC020000007">
    <property type="protein sequence ID" value="KAK5955050.1"/>
    <property type="molecule type" value="Genomic_DNA"/>
</dbReference>
<reference evidence="2 3" key="1">
    <citation type="submission" date="2022-12" db="EMBL/GenBank/DDBJ databases">
        <title>Genomic features and morphological characterization of a novel Knufia sp. strain isolated from spacecraft assembly facility.</title>
        <authorList>
            <person name="Teixeira M."/>
            <person name="Chander A.M."/>
            <person name="Stajich J.E."/>
            <person name="Venkateswaran K."/>
        </authorList>
    </citation>
    <scope>NUCLEOTIDE SEQUENCE [LARGE SCALE GENOMIC DNA]</scope>
    <source>
        <strain evidence="2 3">FJI-L2-BK-P2</strain>
    </source>
</reference>
<evidence type="ECO:0000313" key="2">
    <source>
        <dbReference type="EMBL" id="KAK5955050.1"/>
    </source>
</evidence>
<evidence type="ECO:0000256" key="1">
    <source>
        <dbReference type="SAM" id="MobiDB-lite"/>
    </source>
</evidence>
<feature type="compositionally biased region" description="Polar residues" evidence="1">
    <location>
        <begin position="67"/>
        <end position="82"/>
    </location>
</feature>
<name>A0AAN8ESB7_9EURO</name>
<evidence type="ECO:0000313" key="3">
    <source>
        <dbReference type="Proteomes" id="UP001316803"/>
    </source>
</evidence>
<sequence length="88" mass="10152">MAQYRKTKSLRKGLAGLDENEDQDWLKRKEKELYAAVQDFDLAAFEATRDEMVEELMRRTTKAVSDLSVTQADDQGPTQQSRIELLDD</sequence>